<dbReference type="AlphaFoldDB" id="A0A2S3IUN8"/>
<evidence type="ECO:0000256" key="1">
    <source>
        <dbReference type="SAM" id="MobiDB-lite"/>
    </source>
</evidence>
<accession>A0A2S3IUN8</accession>
<reference evidence="2" key="1">
    <citation type="submission" date="2018-04" db="EMBL/GenBank/DDBJ databases">
        <title>WGS assembly of Panicum hallii.</title>
        <authorList>
            <person name="Lovell J."/>
            <person name="Jenkins J."/>
            <person name="Lowry D."/>
            <person name="Mamidi S."/>
            <person name="Sreedasyam A."/>
            <person name="Weng X."/>
            <person name="Barry K."/>
            <person name="Bonette J."/>
            <person name="Campitelli B."/>
            <person name="Daum C."/>
            <person name="Gordon S."/>
            <person name="Gould B."/>
            <person name="Lipzen A."/>
            <person name="Macqueen A."/>
            <person name="Palacio-Mejia J."/>
            <person name="Plott C."/>
            <person name="Shakirov E."/>
            <person name="Shu S."/>
            <person name="Yoshinaga Y."/>
            <person name="Zane M."/>
            <person name="Rokhsar D."/>
            <person name="Grimwood J."/>
            <person name="Schmutz J."/>
            <person name="Juenger T."/>
        </authorList>
    </citation>
    <scope>NUCLEOTIDE SEQUENCE [LARGE SCALE GENOMIC DNA]</scope>
    <source>
        <strain evidence="2">FIL2</strain>
    </source>
</reference>
<name>A0A2S3IUN8_9POAL</name>
<protein>
    <submittedName>
        <fullName evidence="2">Uncharacterized protein</fullName>
    </submittedName>
</protein>
<proteinExistence type="predicted"/>
<dbReference type="Gramene" id="PAN51780">
    <property type="protein sequence ID" value="PAN51780"/>
    <property type="gene ID" value="PAHAL_9G591600"/>
</dbReference>
<sequence>MAANKEVQVRARCTKGRQRGAPPRGRSRVGGCVVSRRAATSCLDRNGSRPRRRSRSRASDLQSPASCAARKQGSEGPALKVGDAPRGSHQHARASLCRWAEEQFITRA</sequence>
<organism evidence="2">
    <name type="scientific">Panicum hallii</name>
    <dbReference type="NCBI Taxonomy" id="206008"/>
    <lineage>
        <taxon>Eukaryota</taxon>
        <taxon>Viridiplantae</taxon>
        <taxon>Streptophyta</taxon>
        <taxon>Embryophyta</taxon>
        <taxon>Tracheophyta</taxon>
        <taxon>Spermatophyta</taxon>
        <taxon>Magnoliopsida</taxon>
        <taxon>Liliopsida</taxon>
        <taxon>Poales</taxon>
        <taxon>Poaceae</taxon>
        <taxon>PACMAD clade</taxon>
        <taxon>Panicoideae</taxon>
        <taxon>Panicodae</taxon>
        <taxon>Paniceae</taxon>
        <taxon>Panicinae</taxon>
        <taxon>Panicum</taxon>
        <taxon>Panicum sect. Panicum</taxon>
    </lineage>
</organism>
<gene>
    <name evidence="2" type="ORF">PAHAL_9G591600</name>
</gene>
<feature type="region of interest" description="Disordered" evidence="1">
    <location>
        <begin position="1"/>
        <end position="93"/>
    </location>
</feature>
<dbReference type="EMBL" id="CM008054">
    <property type="protein sequence ID" value="PAN51780.2"/>
    <property type="molecule type" value="Genomic_DNA"/>
</dbReference>
<dbReference type="Proteomes" id="UP000243499">
    <property type="component" value="Chromosome 9"/>
</dbReference>
<evidence type="ECO:0000313" key="2">
    <source>
        <dbReference type="EMBL" id="PAN51780.2"/>
    </source>
</evidence>